<protein>
    <submittedName>
        <fullName evidence="6 8">E3 ubiquitin-protein ligase TRAIP</fullName>
    </submittedName>
</protein>
<dbReference type="SMART" id="SM00184">
    <property type="entry name" value="RING"/>
    <property type="match status" value="1"/>
</dbReference>
<keyword evidence="2" id="KW-0862">Zinc</keyword>
<dbReference type="GeneID" id="36378823"/>
<dbReference type="AlphaFoldDB" id="A0A090MY28"/>
<evidence type="ECO:0000313" key="6">
    <source>
        <dbReference type="EMBL" id="CEF66459.1"/>
    </source>
</evidence>
<dbReference type="OrthoDB" id="9984778at2759"/>
<dbReference type="GO" id="GO:0016567">
    <property type="term" value="P:protein ubiquitination"/>
    <property type="evidence" value="ECO:0007669"/>
    <property type="project" value="InterPro"/>
</dbReference>
<dbReference type="EMBL" id="LN609529">
    <property type="protein sequence ID" value="CEF66459.1"/>
    <property type="molecule type" value="Genomic_DNA"/>
</dbReference>
<dbReference type="WBParaSite" id="SRAE_2000112700.1">
    <property type="protein sequence ID" value="SRAE_2000112700.1"/>
    <property type="gene ID" value="WBGene00261329"/>
</dbReference>
<evidence type="ECO:0000259" key="5">
    <source>
        <dbReference type="PROSITE" id="PS50089"/>
    </source>
</evidence>
<keyword evidence="1 3" id="KW-0479">Metal-binding</keyword>
<feature type="domain" description="RING-type" evidence="5">
    <location>
        <begin position="7"/>
        <end position="47"/>
    </location>
</feature>
<dbReference type="InterPro" id="IPR001841">
    <property type="entry name" value="Znf_RING"/>
</dbReference>
<sequence length="363" mass="42056">MHFAPQCVICASKLIQGDSAVLPCGHVFHSACVSKWVNEAKSCPNCRKKCTLSEVSKLFFDYFDKNVPQTSTSEIDDMVENILETRIEELGNLCETLKTEINYHLEEIKEMNIIINSKNKELENKDKEIETLSSVITDYYNLKKENEKMNGRLKLCEFYKKISKGNMSCNVNILDKYLTDSNSVNVVNILNTTLKENEKLKELINESRMQQKSLIEEKLRLQKQIYDKNNLLNTLKNKLSSLDTMSDEKIEELLNLFYDSGNHDKASMGFDMFSQIKSDSDKCLSKNVNPKVSDIYLPNFKTPKRSEFDVSVSSFDSKEILEKLVKETNKKENSDQRKKEFDVNHSNIFALRRNFPIKRPKFL</sequence>
<organism evidence="6">
    <name type="scientific">Strongyloides ratti</name>
    <name type="common">Parasitic roundworm</name>
    <dbReference type="NCBI Taxonomy" id="34506"/>
    <lineage>
        <taxon>Eukaryota</taxon>
        <taxon>Metazoa</taxon>
        <taxon>Ecdysozoa</taxon>
        <taxon>Nematoda</taxon>
        <taxon>Chromadorea</taxon>
        <taxon>Rhabditida</taxon>
        <taxon>Tylenchina</taxon>
        <taxon>Panagrolaimomorpha</taxon>
        <taxon>Strongyloidoidea</taxon>
        <taxon>Strongyloididae</taxon>
        <taxon>Strongyloides</taxon>
    </lineage>
</organism>
<dbReference type="CTD" id="36378823"/>
<dbReference type="GO" id="GO:0008270">
    <property type="term" value="F:zinc ion binding"/>
    <property type="evidence" value="ECO:0007669"/>
    <property type="project" value="UniProtKB-KW"/>
</dbReference>
<dbReference type="WormBase" id="SRAE_2000112700">
    <property type="protein sequence ID" value="SRP09056"/>
    <property type="gene ID" value="WBGene00261329"/>
</dbReference>
<dbReference type="Gene3D" id="3.30.40.10">
    <property type="entry name" value="Zinc/RING finger domain, C3HC4 (zinc finger)"/>
    <property type="match status" value="1"/>
</dbReference>
<dbReference type="GO" id="GO:0036297">
    <property type="term" value="P:interstrand cross-link repair"/>
    <property type="evidence" value="ECO:0007669"/>
    <property type="project" value="InterPro"/>
</dbReference>
<proteinExistence type="predicted"/>
<evidence type="ECO:0000256" key="3">
    <source>
        <dbReference type="PROSITE-ProRule" id="PRU00175"/>
    </source>
</evidence>
<feature type="coiled-coil region" evidence="4">
    <location>
        <begin position="190"/>
        <end position="217"/>
    </location>
</feature>
<evidence type="ECO:0000313" key="9">
    <source>
        <dbReference type="WormBase" id="SRAE_2000112700"/>
    </source>
</evidence>
<evidence type="ECO:0000313" key="8">
    <source>
        <dbReference type="WBParaSite" id="SRAE_2000112700.1"/>
    </source>
</evidence>
<dbReference type="RefSeq" id="XP_024505659.1">
    <property type="nucleotide sequence ID" value="XM_024652043.1"/>
</dbReference>
<dbReference type="Pfam" id="PF13639">
    <property type="entry name" value="zf-RING_2"/>
    <property type="match status" value="1"/>
</dbReference>
<dbReference type="PANTHER" id="PTHR16047:SF7">
    <property type="entry name" value="E3 UBIQUITIN-PROTEIN LIGASE RFWD3"/>
    <property type="match status" value="1"/>
</dbReference>
<name>A0A090MY28_STRRB</name>
<keyword evidence="1 3" id="KW-0863">Zinc-finger</keyword>
<dbReference type="STRING" id="34506.A0A090MY28"/>
<reference evidence="8" key="2">
    <citation type="submission" date="2020-12" db="UniProtKB">
        <authorList>
            <consortium name="WormBaseParasite"/>
        </authorList>
    </citation>
    <scope>IDENTIFICATION</scope>
</reference>
<reference evidence="6 7" key="1">
    <citation type="submission" date="2014-09" db="EMBL/GenBank/DDBJ databases">
        <authorList>
            <person name="Martin A.A."/>
        </authorList>
    </citation>
    <scope>NUCLEOTIDE SEQUENCE</scope>
    <source>
        <strain evidence="7">ED321</strain>
        <strain evidence="6">ED321 Heterogonic</strain>
    </source>
</reference>
<feature type="coiled-coil region" evidence="4">
    <location>
        <begin position="80"/>
        <end position="135"/>
    </location>
</feature>
<dbReference type="GO" id="GO:0004842">
    <property type="term" value="F:ubiquitin-protein transferase activity"/>
    <property type="evidence" value="ECO:0007669"/>
    <property type="project" value="InterPro"/>
</dbReference>
<dbReference type="PROSITE" id="PS50089">
    <property type="entry name" value="ZF_RING_2"/>
    <property type="match status" value="1"/>
</dbReference>
<keyword evidence="7" id="KW-1185">Reference proteome</keyword>
<gene>
    <name evidence="6 8 9" type="ORF">SRAE_2000112700</name>
</gene>
<dbReference type="InterPro" id="IPR013083">
    <property type="entry name" value="Znf_RING/FYVE/PHD"/>
</dbReference>
<dbReference type="GO" id="GO:0005634">
    <property type="term" value="C:nucleus"/>
    <property type="evidence" value="ECO:0007669"/>
    <property type="project" value="InterPro"/>
</dbReference>
<accession>A0A090MY28</accession>
<dbReference type="Proteomes" id="UP000035682">
    <property type="component" value="Unplaced"/>
</dbReference>
<keyword evidence="4" id="KW-0175">Coiled coil</keyword>
<evidence type="ECO:0000256" key="1">
    <source>
        <dbReference type="ARBA" id="ARBA00022771"/>
    </source>
</evidence>
<dbReference type="PANTHER" id="PTHR16047">
    <property type="entry name" value="RFWD3 PROTEIN"/>
    <property type="match status" value="1"/>
</dbReference>
<evidence type="ECO:0000256" key="4">
    <source>
        <dbReference type="SAM" id="Coils"/>
    </source>
</evidence>
<evidence type="ECO:0000313" key="7">
    <source>
        <dbReference type="Proteomes" id="UP000035682"/>
    </source>
</evidence>
<dbReference type="InterPro" id="IPR037381">
    <property type="entry name" value="RFWD3"/>
</dbReference>
<evidence type="ECO:0000256" key="2">
    <source>
        <dbReference type="ARBA" id="ARBA00022833"/>
    </source>
</evidence>
<dbReference type="SUPFAM" id="SSF57850">
    <property type="entry name" value="RING/U-box"/>
    <property type="match status" value="1"/>
</dbReference>